<reference evidence="2 9" key="3">
    <citation type="journal article" date="2019" name="Nat. Med.">
        <title>A library of human gut bacterial isolates paired with longitudinal multiomics data enables mechanistic microbiome research.</title>
        <authorList>
            <person name="Poyet M."/>
            <person name="Groussin M."/>
            <person name="Gibbons S.M."/>
            <person name="Avila-Pacheco J."/>
            <person name="Jiang X."/>
            <person name="Kearney S.M."/>
            <person name="Perrotta A.R."/>
            <person name="Berdy B."/>
            <person name="Zhao S."/>
            <person name="Lieberman T.D."/>
            <person name="Swanson P.K."/>
            <person name="Smith M."/>
            <person name="Roesemann S."/>
            <person name="Alexander J.E."/>
            <person name="Rich S.A."/>
            <person name="Livny J."/>
            <person name="Vlamakis H."/>
            <person name="Clish C."/>
            <person name="Bullock K."/>
            <person name="Deik A."/>
            <person name="Scott J."/>
            <person name="Pierce K.A."/>
            <person name="Xavier R.J."/>
            <person name="Alm E.J."/>
        </authorList>
    </citation>
    <scope>NUCLEOTIDE SEQUENCE [LARGE SCALE GENOMIC DNA]</scope>
    <source>
        <strain evidence="2 9">BIOML-A27</strain>
    </source>
</reference>
<dbReference type="EMBL" id="QSRK01000010">
    <property type="protein sequence ID" value="RGL14534.1"/>
    <property type="molecule type" value="Genomic_DNA"/>
</dbReference>
<dbReference type="Proteomes" id="UP000284022">
    <property type="component" value="Unassembled WGS sequence"/>
</dbReference>
<reference evidence="3 10" key="4">
    <citation type="submission" date="2022-10" db="EMBL/GenBank/DDBJ databases">
        <title>Human gut microbiome strain richness.</title>
        <authorList>
            <person name="Chen-Liaw A."/>
        </authorList>
    </citation>
    <scope>NUCLEOTIDE SEQUENCE [LARGE SCALE GENOMIC DNA]</scope>
    <source>
        <strain evidence="3 10">D53st1_B1_D53t1_180928</strain>
    </source>
</reference>
<dbReference type="Proteomes" id="UP000095766">
    <property type="component" value="Unassembled WGS sequence"/>
</dbReference>
<organism evidence="1 6">
    <name type="scientific">Bacteroides uniformis</name>
    <dbReference type="NCBI Taxonomy" id="820"/>
    <lineage>
        <taxon>Bacteria</taxon>
        <taxon>Pseudomonadati</taxon>
        <taxon>Bacteroidota</taxon>
        <taxon>Bacteroidia</taxon>
        <taxon>Bacteroidales</taxon>
        <taxon>Bacteroidaceae</taxon>
        <taxon>Bacteroides</taxon>
    </lineage>
</organism>
<dbReference type="RefSeq" id="WP_005829011.1">
    <property type="nucleotide sequence ID" value="NZ_BQNO01000001.1"/>
</dbReference>
<evidence type="ECO:0000313" key="10">
    <source>
        <dbReference type="Proteomes" id="UP001215818"/>
    </source>
</evidence>
<dbReference type="EMBL" id="CZAO01000018">
    <property type="protein sequence ID" value="CUQ15264.1"/>
    <property type="molecule type" value="Genomic_DNA"/>
</dbReference>
<dbReference type="Proteomes" id="UP001215818">
    <property type="component" value="Unassembled WGS sequence"/>
</dbReference>
<evidence type="ECO:0000313" key="3">
    <source>
        <dbReference type="EMBL" id="MDC1793523.1"/>
    </source>
</evidence>
<dbReference type="EMBL" id="WCUG01000008">
    <property type="protein sequence ID" value="KAB4169597.1"/>
    <property type="molecule type" value="Genomic_DNA"/>
</dbReference>
<gene>
    <name evidence="5" type="ORF">DWW83_11655</name>
    <name evidence="4" type="ORF">DXC80_08460</name>
    <name evidence="1" type="ORF">ERS852510_03332</name>
    <name evidence="2" type="ORF">GAQ59_10410</name>
    <name evidence="3" type="ORF">POY73_05150</name>
</gene>
<evidence type="ECO:0000313" key="7">
    <source>
        <dbReference type="Proteomes" id="UP000260795"/>
    </source>
</evidence>
<reference evidence="7 8" key="2">
    <citation type="submission" date="2018-08" db="EMBL/GenBank/DDBJ databases">
        <title>A genome reference for cultivated species of the human gut microbiota.</title>
        <authorList>
            <person name="Zou Y."/>
            <person name="Xue W."/>
            <person name="Luo G."/>
        </authorList>
    </citation>
    <scope>NUCLEOTIDE SEQUENCE [LARGE SCALE GENOMIC DNA]</scope>
    <source>
        <strain evidence="5 8">AF17-20</strain>
        <strain evidence="4 7">TF08-13</strain>
    </source>
</reference>
<name>A0A174SUJ7_BACUN</name>
<dbReference type="Proteomes" id="UP000433928">
    <property type="component" value="Unassembled WGS sequence"/>
</dbReference>
<dbReference type="EMBL" id="QRXV01000011">
    <property type="protein sequence ID" value="RGU39093.1"/>
    <property type="molecule type" value="Genomic_DNA"/>
</dbReference>
<evidence type="ECO:0000313" key="1">
    <source>
        <dbReference type="EMBL" id="CUQ15264.1"/>
    </source>
</evidence>
<proteinExistence type="predicted"/>
<dbReference type="Proteomes" id="UP000260795">
    <property type="component" value="Unassembled WGS sequence"/>
</dbReference>
<dbReference type="EMBL" id="JAQNRK010000003">
    <property type="protein sequence ID" value="MDC1793523.1"/>
    <property type="molecule type" value="Genomic_DNA"/>
</dbReference>
<evidence type="ECO:0000313" key="8">
    <source>
        <dbReference type="Proteomes" id="UP000284022"/>
    </source>
</evidence>
<evidence type="ECO:0000313" key="2">
    <source>
        <dbReference type="EMBL" id="KAB4169597.1"/>
    </source>
</evidence>
<accession>A0A174SUJ7</accession>
<evidence type="ECO:0000313" key="9">
    <source>
        <dbReference type="Proteomes" id="UP000433928"/>
    </source>
</evidence>
<evidence type="ECO:0000313" key="5">
    <source>
        <dbReference type="EMBL" id="RGU39093.1"/>
    </source>
</evidence>
<evidence type="ECO:0000313" key="4">
    <source>
        <dbReference type="EMBL" id="RGL14534.1"/>
    </source>
</evidence>
<dbReference type="GeneID" id="99752240"/>
<sequence>MRRKVSHMLLCAVIAFLSGWAGHWLGSRKRSIVHVPETVVRHDTIRSAIPEPEVIVREVPTEVDTAAILADYFSEKHYLDTIIERPYLKVELTDVISRNSLLDRTVVVDYRQPVVCNNALALGLEIGRSWQVLSAEYRHKQWEFRAGYDLYNRSLVLGISKTLWQW</sequence>
<protein>
    <submittedName>
        <fullName evidence="1">Uncharacterized protein</fullName>
    </submittedName>
</protein>
<reference evidence="1 6" key="1">
    <citation type="submission" date="2015-09" db="EMBL/GenBank/DDBJ databases">
        <authorList>
            <consortium name="Pathogen Informatics"/>
        </authorList>
    </citation>
    <scope>NUCLEOTIDE SEQUENCE [LARGE SCALE GENOMIC DNA]</scope>
    <source>
        <strain evidence="1 6">2789STDY5834898</strain>
    </source>
</reference>
<evidence type="ECO:0000313" key="6">
    <source>
        <dbReference type="Proteomes" id="UP000095766"/>
    </source>
</evidence>
<dbReference type="AlphaFoldDB" id="A0A174SUJ7"/>